<name>A0A2G8SJD8_9APHY</name>
<feature type="region of interest" description="Disordered" evidence="1">
    <location>
        <begin position="150"/>
        <end position="188"/>
    </location>
</feature>
<comment type="caution">
    <text evidence="2">The sequence shown here is derived from an EMBL/GenBank/DDBJ whole genome shotgun (WGS) entry which is preliminary data.</text>
</comment>
<sequence length="188" mass="20887">MWVINWKTGITAWAFNHQLWSRCRLISQSHVVVVAFESLIVYPIDPHLNTPPPHSTGHTALCILQLPAWSTISLSRSLLVESYIQFPPALGPNDRPLHRHDPDLTLLTLEIHYIVDVPEHEPEFVQYAMFIPISTLKTRVELTLAARAPRGALRPSSRGTSGARPARASCTSTPKGPASSPPWVAPVR</sequence>
<gene>
    <name evidence="2" type="ORF">GSI_03592</name>
</gene>
<organism evidence="2 3">
    <name type="scientific">Ganoderma sinense ZZ0214-1</name>
    <dbReference type="NCBI Taxonomy" id="1077348"/>
    <lineage>
        <taxon>Eukaryota</taxon>
        <taxon>Fungi</taxon>
        <taxon>Dikarya</taxon>
        <taxon>Basidiomycota</taxon>
        <taxon>Agaricomycotina</taxon>
        <taxon>Agaricomycetes</taxon>
        <taxon>Polyporales</taxon>
        <taxon>Polyporaceae</taxon>
        <taxon>Ganoderma</taxon>
    </lineage>
</organism>
<feature type="compositionally biased region" description="Pro residues" evidence="1">
    <location>
        <begin position="179"/>
        <end position="188"/>
    </location>
</feature>
<dbReference type="EMBL" id="AYKW01000006">
    <property type="protein sequence ID" value="PIL33886.1"/>
    <property type="molecule type" value="Genomic_DNA"/>
</dbReference>
<evidence type="ECO:0000313" key="2">
    <source>
        <dbReference type="EMBL" id="PIL33886.1"/>
    </source>
</evidence>
<dbReference type="AlphaFoldDB" id="A0A2G8SJD8"/>
<reference evidence="2 3" key="1">
    <citation type="journal article" date="2015" name="Sci. Rep.">
        <title>Chromosome-level genome map provides insights into diverse defense mechanisms in the medicinal fungus Ganoderma sinense.</title>
        <authorList>
            <person name="Zhu Y."/>
            <person name="Xu J."/>
            <person name="Sun C."/>
            <person name="Zhou S."/>
            <person name="Xu H."/>
            <person name="Nelson D.R."/>
            <person name="Qian J."/>
            <person name="Song J."/>
            <person name="Luo H."/>
            <person name="Xiang L."/>
            <person name="Li Y."/>
            <person name="Xu Z."/>
            <person name="Ji A."/>
            <person name="Wang L."/>
            <person name="Lu S."/>
            <person name="Hayward A."/>
            <person name="Sun W."/>
            <person name="Li X."/>
            <person name="Schwartz D.C."/>
            <person name="Wang Y."/>
            <person name="Chen S."/>
        </authorList>
    </citation>
    <scope>NUCLEOTIDE SEQUENCE [LARGE SCALE GENOMIC DNA]</scope>
    <source>
        <strain evidence="2 3">ZZ0214-1</strain>
    </source>
</reference>
<dbReference type="OrthoDB" id="2747824at2759"/>
<protein>
    <submittedName>
        <fullName evidence="2">Uncharacterized protein</fullName>
    </submittedName>
</protein>
<dbReference type="Proteomes" id="UP000230002">
    <property type="component" value="Unassembled WGS sequence"/>
</dbReference>
<accession>A0A2G8SJD8</accession>
<evidence type="ECO:0000256" key="1">
    <source>
        <dbReference type="SAM" id="MobiDB-lite"/>
    </source>
</evidence>
<proteinExistence type="predicted"/>
<evidence type="ECO:0000313" key="3">
    <source>
        <dbReference type="Proteomes" id="UP000230002"/>
    </source>
</evidence>
<keyword evidence="3" id="KW-1185">Reference proteome</keyword>